<dbReference type="RefSeq" id="WP_349758609.1">
    <property type="nucleotide sequence ID" value="NZ_JBEGCI010000008.1"/>
</dbReference>
<reference evidence="2 3" key="1">
    <citation type="submission" date="2024-05" db="EMBL/GenBank/DDBJ databases">
        <title>Halomonas sp. CS7 16S ribosomal RNA gene Genome sequencing and assembly.</title>
        <authorList>
            <person name="Yook S."/>
        </authorList>
    </citation>
    <scope>NUCLEOTIDE SEQUENCE [LARGE SCALE GENOMIC DNA]</scope>
    <source>
        <strain evidence="2 3">CS7</strain>
    </source>
</reference>
<comment type="caution">
    <text evidence="2">The sequence shown here is derived from an EMBL/GenBank/DDBJ whole genome shotgun (WGS) entry which is preliminary data.</text>
</comment>
<feature type="region of interest" description="Disordered" evidence="1">
    <location>
        <begin position="36"/>
        <end position="63"/>
    </location>
</feature>
<evidence type="ECO:0000313" key="3">
    <source>
        <dbReference type="Proteomes" id="UP001472978"/>
    </source>
</evidence>
<proteinExistence type="predicted"/>
<accession>A0ABV1N5R7</accession>
<dbReference type="Proteomes" id="UP001472978">
    <property type="component" value="Unassembled WGS sequence"/>
</dbReference>
<evidence type="ECO:0000256" key="1">
    <source>
        <dbReference type="SAM" id="MobiDB-lite"/>
    </source>
</evidence>
<evidence type="ECO:0000313" key="2">
    <source>
        <dbReference type="EMBL" id="MEQ6889079.1"/>
    </source>
</evidence>
<sequence>MSRWKKLPGPSLPTSLAFEGRRARRSRFWLSGDAIPSVPTKTEKMKKKKARKAAAKARKRKQR</sequence>
<feature type="compositionally biased region" description="Basic residues" evidence="1">
    <location>
        <begin position="44"/>
        <end position="63"/>
    </location>
</feature>
<protein>
    <submittedName>
        <fullName evidence="2">Uncharacterized protein</fullName>
    </submittedName>
</protein>
<dbReference type="EMBL" id="JBEGCI010000008">
    <property type="protein sequence ID" value="MEQ6889079.1"/>
    <property type="molecule type" value="Genomic_DNA"/>
</dbReference>
<keyword evidence="3" id="KW-1185">Reference proteome</keyword>
<gene>
    <name evidence="2" type="ORF">ABE957_10385</name>
</gene>
<name>A0ABV1N5R7_9GAMM</name>
<organism evidence="2 3">
    <name type="scientific">Halomonas pelophila</name>
    <dbReference type="NCBI Taxonomy" id="3151122"/>
    <lineage>
        <taxon>Bacteria</taxon>
        <taxon>Pseudomonadati</taxon>
        <taxon>Pseudomonadota</taxon>
        <taxon>Gammaproteobacteria</taxon>
        <taxon>Oceanospirillales</taxon>
        <taxon>Halomonadaceae</taxon>
        <taxon>Halomonas</taxon>
    </lineage>
</organism>